<evidence type="ECO:0000256" key="1">
    <source>
        <dbReference type="SAM" id="MobiDB-lite"/>
    </source>
</evidence>
<proteinExistence type="predicted"/>
<protein>
    <submittedName>
        <fullName evidence="2">Uncharacterized protein</fullName>
    </submittedName>
</protein>
<sequence length="204" mass="23786">MVVKLVLSLLEGNRELRVFENKVLRKIFGTKRDEVTGEWTKLHNAELHALYSSPDIIRNIKSRLLRWAGHVACMGESKDAYRVLFGRPEVIRTLGMPRRWENNIKMDLREMGYDGVRKDGNRWDRNPGCRVAVQTPPSRDLLCVDPYVAQQLPSMENKGVRSKDMEKHRWGSQGWNPAVEPKKKKKKKKKEEEEEEEELGFNNS</sequence>
<organism evidence="2 3">
    <name type="scientific">Periplaneta americana</name>
    <name type="common">American cockroach</name>
    <name type="synonym">Blatta americana</name>
    <dbReference type="NCBI Taxonomy" id="6978"/>
    <lineage>
        <taxon>Eukaryota</taxon>
        <taxon>Metazoa</taxon>
        <taxon>Ecdysozoa</taxon>
        <taxon>Arthropoda</taxon>
        <taxon>Hexapoda</taxon>
        <taxon>Insecta</taxon>
        <taxon>Pterygota</taxon>
        <taxon>Neoptera</taxon>
        <taxon>Polyneoptera</taxon>
        <taxon>Dictyoptera</taxon>
        <taxon>Blattodea</taxon>
        <taxon>Blattoidea</taxon>
        <taxon>Blattidae</taxon>
        <taxon>Blattinae</taxon>
        <taxon>Periplaneta</taxon>
    </lineage>
</organism>
<comment type="caution">
    <text evidence="2">The sequence shown here is derived from an EMBL/GenBank/DDBJ whole genome shotgun (WGS) entry which is preliminary data.</text>
</comment>
<feature type="compositionally biased region" description="Acidic residues" evidence="1">
    <location>
        <begin position="192"/>
        <end position="204"/>
    </location>
</feature>
<dbReference type="Proteomes" id="UP001148838">
    <property type="component" value="Unassembled WGS sequence"/>
</dbReference>
<feature type="region of interest" description="Disordered" evidence="1">
    <location>
        <begin position="154"/>
        <end position="204"/>
    </location>
</feature>
<accession>A0ABQ8TFK6</accession>
<feature type="compositionally biased region" description="Basic and acidic residues" evidence="1">
    <location>
        <begin position="158"/>
        <end position="169"/>
    </location>
</feature>
<evidence type="ECO:0000313" key="3">
    <source>
        <dbReference type="Proteomes" id="UP001148838"/>
    </source>
</evidence>
<keyword evidence="3" id="KW-1185">Reference proteome</keyword>
<gene>
    <name evidence="2" type="ORF">ANN_06431</name>
</gene>
<name>A0ABQ8TFK6_PERAM</name>
<dbReference type="EMBL" id="JAJSOF020000011">
    <property type="protein sequence ID" value="KAJ4444635.1"/>
    <property type="molecule type" value="Genomic_DNA"/>
</dbReference>
<reference evidence="2 3" key="1">
    <citation type="journal article" date="2022" name="Allergy">
        <title>Genome assembly and annotation of Periplaneta americana reveal a comprehensive cockroach allergen profile.</title>
        <authorList>
            <person name="Wang L."/>
            <person name="Xiong Q."/>
            <person name="Saelim N."/>
            <person name="Wang L."/>
            <person name="Nong W."/>
            <person name="Wan A.T."/>
            <person name="Shi M."/>
            <person name="Liu X."/>
            <person name="Cao Q."/>
            <person name="Hui J.H.L."/>
            <person name="Sookrung N."/>
            <person name="Leung T.F."/>
            <person name="Tungtrongchitr A."/>
            <person name="Tsui S.K.W."/>
        </authorList>
    </citation>
    <scope>NUCLEOTIDE SEQUENCE [LARGE SCALE GENOMIC DNA]</scope>
    <source>
        <strain evidence="2">PWHHKU_190912</strain>
    </source>
</reference>
<evidence type="ECO:0000313" key="2">
    <source>
        <dbReference type="EMBL" id="KAJ4444635.1"/>
    </source>
</evidence>